<organism evidence="2 3">
    <name type="scientific">Aspergillus pseudoustus</name>
    <dbReference type="NCBI Taxonomy" id="1810923"/>
    <lineage>
        <taxon>Eukaryota</taxon>
        <taxon>Fungi</taxon>
        <taxon>Dikarya</taxon>
        <taxon>Ascomycota</taxon>
        <taxon>Pezizomycotina</taxon>
        <taxon>Eurotiomycetes</taxon>
        <taxon>Eurotiomycetidae</taxon>
        <taxon>Eurotiales</taxon>
        <taxon>Aspergillaceae</taxon>
        <taxon>Aspergillus</taxon>
        <taxon>Aspergillus subgen. Nidulantes</taxon>
    </lineage>
</organism>
<keyword evidence="1" id="KW-0472">Membrane</keyword>
<dbReference type="Proteomes" id="UP001610446">
    <property type="component" value="Unassembled WGS sequence"/>
</dbReference>
<keyword evidence="1" id="KW-1133">Transmembrane helix</keyword>
<accession>A0ABR4JBE0</accession>
<evidence type="ECO:0000313" key="2">
    <source>
        <dbReference type="EMBL" id="KAL2836412.1"/>
    </source>
</evidence>
<reference evidence="2 3" key="1">
    <citation type="submission" date="2024-07" db="EMBL/GenBank/DDBJ databases">
        <title>Section-level genome sequencing and comparative genomics of Aspergillus sections Usti and Cavernicolus.</title>
        <authorList>
            <consortium name="Lawrence Berkeley National Laboratory"/>
            <person name="Nybo J.L."/>
            <person name="Vesth T.C."/>
            <person name="Theobald S."/>
            <person name="Frisvad J.C."/>
            <person name="Larsen T.O."/>
            <person name="Kjaerboelling I."/>
            <person name="Rothschild-Mancinelli K."/>
            <person name="Lyhne E.K."/>
            <person name="Kogle M.E."/>
            <person name="Barry K."/>
            <person name="Clum A."/>
            <person name="Na H."/>
            <person name="Ledsgaard L."/>
            <person name="Lin J."/>
            <person name="Lipzen A."/>
            <person name="Kuo A."/>
            <person name="Riley R."/>
            <person name="Mondo S."/>
            <person name="Labutti K."/>
            <person name="Haridas S."/>
            <person name="Pangalinan J."/>
            <person name="Salamov A.A."/>
            <person name="Simmons B.A."/>
            <person name="Magnuson J.K."/>
            <person name="Chen J."/>
            <person name="Drula E."/>
            <person name="Henrissat B."/>
            <person name="Wiebenga A."/>
            <person name="Lubbers R.J."/>
            <person name="Gomes A.C."/>
            <person name="Makela M.R."/>
            <person name="Stajich J."/>
            <person name="Grigoriev I.V."/>
            <person name="Mortensen U.H."/>
            <person name="De Vries R.P."/>
            <person name="Baker S.E."/>
            <person name="Andersen M.R."/>
        </authorList>
    </citation>
    <scope>NUCLEOTIDE SEQUENCE [LARGE SCALE GENOMIC DNA]</scope>
    <source>
        <strain evidence="2 3">CBS 123904</strain>
    </source>
</reference>
<feature type="transmembrane region" description="Helical" evidence="1">
    <location>
        <begin position="171"/>
        <end position="196"/>
    </location>
</feature>
<gene>
    <name evidence="2" type="ORF">BJY01DRAFT_251990</name>
</gene>
<feature type="transmembrane region" description="Helical" evidence="1">
    <location>
        <begin position="126"/>
        <end position="144"/>
    </location>
</feature>
<keyword evidence="3" id="KW-1185">Reference proteome</keyword>
<evidence type="ECO:0008006" key="4">
    <source>
        <dbReference type="Google" id="ProtNLM"/>
    </source>
</evidence>
<protein>
    <recommendedName>
        <fullName evidence="4">Integral membrane protein</fullName>
    </recommendedName>
</protein>
<feature type="transmembrane region" description="Helical" evidence="1">
    <location>
        <begin position="203"/>
        <end position="224"/>
    </location>
</feature>
<comment type="caution">
    <text evidence="2">The sequence shown here is derived from an EMBL/GenBank/DDBJ whole genome shotgun (WGS) entry which is preliminary data.</text>
</comment>
<evidence type="ECO:0000313" key="3">
    <source>
        <dbReference type="Proteomes" id="UP001610446"/>
    </source>
</evidence>
<feature type="transmembrane region" description="Helical" evidence="1">
    <location>
        <begin position="28"/>
        <end position="46"/>
    </location>
</feature>
<dbReference type="EMBL" id="JBFXLU010000179">
    <property type="protein sequence ID" value="KAL2836412.1"/>
    <property type="molecule type" value="Genomic_DNA"/>
</dbReference>
<dbReference type="PANTHER" id="PTHR42029">
    <property type="entry name" value="AN04G07800"/>
    <property type="match status" value="1"/>
</dbReference>
<feature type="transmembrane region" description="Helical" evidence="1">
    <location>
        <begin position="82"/>
        <end position="105"/>
    </location>
</feature>
<dbReference type="PANTHER" id="PTHR42029:SF3">
    <property type="entry name" value="AN04G07800"/>
    <property type="match status" value="1"/>
</dbReference>
<feature type="transmembrane region" description="Helical" evidence="1">
    <location>
        <begin position="58"/>
        <end position="76"/>
    </location>
</feature>
<evidence type="ECO:0000256" key="1">
    <source>
        <dbReference type="SAM" id="Phobius"/>
    </source>
</evidence>
<sequence>MAPYRRHDSTFGDWRDTTDKETLIVEGWSEGFMFGALMIMSLITVVNMRRGVILHKLILLELLLAMGHGTFCFFAFKGYGWYLSSTAALLYSSLFMHNVVAWLKIRPFFTGRQPSFAAVTCKWVKLIYLLTLAMTIPPLIFQIFNNFRFFNNQSRLYERVRPYEILMRDPWWIFSCLILFIMIRRTYSLSIFTLVVKSRRFAILLLAIFLAIVFTIMDLLSSVIRRLSLTDGVNPYWKLALVFKCLSDNIILDNFRSVLQQLMDLHMQDTGSTARNTTLSSIDEMNQELSVEVEDIRETSLAIGHAQPVQNSRLSTVGRQGVKIHLLPSL</sequence>
<proteinExistence type="predicted"/>
<keyword evidence="1" id="KW-0812">Transmembrane</keyword>
<name>A0ABR4JBE0_9EURO</name>